<reference evidence="3 4" key="1">
    <citation type="journal article" date="2019" name="ACS Chem. Biol.">
        <title>Identification and Mobilization of a Cryptic Antibiotic Biosynthesis Gene Locus from a Human-Pathogenic Nocardia Isolate.</title>
        <authorList>
            <person name="Herisse M."/>
            <person name="Ishida K."/>
            <person name="Porter J.L."/>
            <person name="Howden B."/>
            <person name="Hertweck C."/>
            <person name="Stinear T.P."/>
            <person name="Pidot S.J."/>
        </authorList>
    </citation>
    <scope>NUCLEOTIDE SEQUENCE [LARGE SCALE GENOMIC DNA]</scope>
    <source>
        <strain evidence="3 4">AUSMDU00012715</strain>
    </source>
</reference>
<name>A0A6G9ZDS5_9NOCA</name>
<proteinExistence type="predicted"/>
<dbReference type="Proteomes" id="UP000500953">
    <property type="component" value="Chromosome"/>
</dbReference>
<evidence type="ECO:0000256" key="1">
    <source>
        <dbReference type="SAM" id="MobiDB-lite"/>
    </source>
</evidence>
<protein>
    <submittedName>
        <fullName evidence="3">DUF4158 domain-containing protein</fullName>
    </submittedName>
</protein>
<feature type="region of interest" description="Disordered" evidence="1">
    <location>
        <begin position="332"/>
        <end position="361"/>
    </location>
</feature>
<evidence type="ECO:0000313" key="3">
    <source>
        <dbReference type="EMBL" id="QIS23497.1"/>
    </source>
</evidence>
<evidence type="ECO:0000259" key="2">
    <source>
        <dbReference type="Pfam" id="PF13700"/>
    </source>
</evidence>
<dbReference type="EMBL" id="CP046173">
    <property type="protein sequence ID" value="QIS23497.1"/>
    <property type="molecule type" value="Genomic_DNA"/>
</dbReference>
<feature type="domain" description="DUF4158" evidence="2">
    <location>
        <begin position="8"/>
        <end position="117"/>
    </location>
</feature>
<evidence type="ECO:0000313" key="4">
    <source>
        <dbReference type="Proteomes" id="UP000500953"/>
    </source>
</evidence>
<dbReference type="InterPro" id="IPR025296">
    <property type="entry name" value="DUF4158"/>
</dbReference>
<accession>A0A6G9ZDS5</accession>
<dbReference type="AlphaFoldDB" id="A0A6G9ZDS5"/>
<dbReference type="Pfam" id="PF13700">
    <property type="entry name" value="DUF4158"/>
    <property type="match status" value="1"/>
</dbReference>
<gene>
    <name evidence="3" type="ORF">F6W96_39570</name>
</gene>
<sequence>MLRFYTERGRFPRGRAEIPDEAIDYVARQVGVERTEIAFYDWSGRTIEYHRAQIRKALGFRECTVADADELTWWLVDHVTQIERGGERVREHLLAECRRRKLEPPTAGRIDRIVRSALSRGEDILFDQVLSRLPTAVVAKLVALVAPAGEEAGELEDWSAVLASIRSDPGNVSLNTMLTEIAKLEAVRGIGVPAEVFTGIAPKIVTGWRGRAAVESPSHLRGHPLRVQLTLLAALLHCRYREITDTLVELLNSTVHRINARAEVRVTNGCGRRRGRGQRVVQPGAVLAGGAGEPLVPLPRRTSCCSRWPSASVSRRARTGSAMTVHLDSDPALSRVPLNSDTAAKPTAYQPTRPKFVDTTPGRTARRSMIRPWSSVIGVMARSSRGVLVNYGKVADVPR</sequence>
<organism evidence="3 4">
    <name type="scientific">Nocardia terpenica</name>
    <dbReference type="NCBI Taxonomy" id="455432"/>
    <lineage>
        <taxon>Bacteria</taxon>
        <taxon>Bacillati</taxon>
        <taxon>Actinomycetota</taxon>
        <taxon>Actinomycetes</taxon>
        <taxon>Mycobacteriales</taxon>
        <taxon>Nocardiaceae</taxon>
        <taxon>Nocardia</taxon>
    </lineage>
</organism>